<evidence type="ECO:0000256" key="2">
    <source>
        <dbReference type="ARBA" id="ARBA00023015"/>
    </source>
</evidence>
<evidence type="ECO:0000256" key="5">
    <source>
        <dbReference type="HAMAP-Rule" id="MF_00081"/>
    </source>
</evidence>
<comment type="function">
    <text evidence="5">Negative regulator of class I heat shock genes (grpE-dnaK-dnaJ and groELS operons). Prevents heat-shock induction of these operons.</text>
</comment>
<dbReference type="Pfam" id="PF01628">
    <property type="entry name" value="HrcA"/>
    <property type="match status" value="1"/>
</dbReference>
<gene>
    <name evidence="5 7" type="primary">hrcA</name>
    <name evidence="7" type="ORF">C4N18_05870</name>
</gene>
<dbReference type="InterPro" id="IPR029016">
    <property type="entry name" value="GAF-like_dom_sf"/>
</dbReference>
<dbReference type="InterPro" id="IPR036388">
    <property type="entry name" value="WH-like_DNA-bd_sf"/>
</dbReference>
<keyword evidence="1 5" id="KW-0678">Repressor</keyword>
<keyword evidence="2 5" id="KW-0805">Transcription regulation</keyword>
<evidence type="ECO:0000313" key="7">
    <source>
        <dbReference type="EMBL" id="AVQ30763.1"/>
    </source>
</evidence>
<accession>A0ABN5JFJ5</accession>
<dbReference type="GeneID" id="77467514"/>
<feature type="domain" description="Heat-inducible transcription repressor HrcA C-terminal" evidence="6">
    <location>
        <begin position="107"/>
        <end position="313"/>
    </location>
</feature>
<sequence length="339" mass="38823">MSISEREKLVLNAIVNYYLTFGDTIGSRTLVKKYGIDLSSATIRNVMADLEDMGYIAKTHTSSGRIPTDKGYKYYLDELLKVEKLTKEEKNNIELEYEHRINELDLLLQKTSSLLSKMTTYAGIAIEPSTAVERIKKIELVHIDEFLVLAVIVMENRAVKTKKIILSQSVSKEELEVISKELNKKIEEHEINFGNIEKFILGKKLLTSNLEQYEDDSKLFINNVPSIFKDKNVNEVSEVLELFHHRKDVKLLFEQLVRNRDSSYGKVNVVFGEELGIKGLEDYSFVYSLYKAGASQGILGVIGPKRMAYSKTMGLIKYVTQEVNKMLNKIERKDETNDK</sequence>
<dbReference type="PANTHER" id="PTHR34824">
    <property type="entry name" value="HEAT-INDUCIBLE TRANSCRIPTION REPRESSOR HRCA"/>
    <property type="match status" value="1"/>
</dbReference>
<evidence type="ECO:0000259" key="6">
    <source>
        <dbReference type="Pfam" id="PF01628"/>
    </source>
</evidence>
<dbReference type="PANTHER" id="PTHR34824:SF1">
    <property type="entry name" value="HEAT-INDUCIBLE TRANSCRIPTION REPRESSOR HRCA"/>
    <property type="match status" value="1"/>
</dbReference>
<comment type="similarity">
    <text evidence="5">Belongs to the HrcA family.</text>
</comment>
<dbReference type="InterPro" id="IPR021153">
    <property type="entry name" value="HrcA_C"/>
</dbReference>
<dbReference type="Gene3D" id="3.30.450.40">
    <property type="match status" value="1"/>
</dbReference>
<dbReference type="InterPro" id="IPR002571">
    <property type="entry name" value="HrcA"/>
</dbReference>
<organism evidence="7 8">
    <name type="scientific">Fusobacterium varium ATCC 27725</name>
    <dbReference type="NCBI Taxonomy" id="469618"/>
    <lineage>
        <taxon>Bacteria</taxon>
        <taxon>Fusobacteriati</taxon>
        <taxon>Fusobacteriota</taxon>
        <taxon>Fusobacteriia</taxon>
        <taxon>Fusobacteriales</taxon>
        <taxon>Fusobacteriaceae</taxon>
        <taxon>Fusobacterium</taxon>
    </lineage>
</organism>
<evidence type="ECO:0000256" key="1">
    <source>
        <dbReference type="ARBA" id="ARBA00022491"/>
    </source>
</evidence>
<keyword evidence="8" id="KW-1185">Reference proteome</keyword>
<dbReference type="RefSeq" id="WP_005952324.1">
    <property type="nucleotide sequence ID" value="NZ_CP028103.1"/>
</dbReference>
<keyword evidence="4 5" id="KW-0804">Transcription</keyword>
<dbReference type="NCBIfam" id="TIGR00331">
    <property type="entry name" value="hrcA"/>
    <property type="match status" value="1"/>
</dbReference>
<keyword evidence="3 5" id="KW-0346">Stress response</keyword>
<dbReference type="Gene3D" id="3.30.390.60">
    <property type="entry name" value="Heat-inducible transcription repressor hrca homolog, domain 3"/>
    <property type="match status" value="1"/>
</dbReference>
<dbReference type="HAMAP" id="MF_00081">
    <property type="entry name" value="HrcA"/>
    <property type="match status" value="1"/>
</dbReference>
<dbReference type="Proteomes" id="UP000241238">
    <property type="component" value="Chromosome"/>
</dbReference>
<dbReference type="InterPro" id="IPR036390">
    <property type="entry name" value="WH_DNA-bd_sf"/>
</dbReference>
<dbReference type="SUPFAM" id="SSF55781">
    <property type="entry name" value="GAF domain-like"/>
    <property type="match status" value="1"/>
</dbReference>
<evidence type="ECO:0000256" key="4">
    <source>
        <dbReference type="ARBA" id="ARBA00023163"/>
    </source>
</evidence>
<dbReference type="Gene3D" id="1.10.10.10">
    <property type="entry name" value="Winged helix-like DNA-binding domain superfamily/Winged helix DNA-binding domain"/>
    <property type="match status" value="1"/>
</dbReference>
<name>A0ABN5JFJ5_FUSVA</name>
<reference evidence="8" key="1">
    <citation type="journal article" date="2018" name="MSphere">
        <title>Fusobacterium Genomics Using MinION and Illumina Sequencing Enables Genome Completion and Correction.</title>
        <authorList>
            <person name="Todd S.M."/>
            <person name="Settlage R.E."/>
            <person name="Lahmers K.K."/>
            <person name="Slade D.J."/>
        </authorList>
    </citation>
    <scope>NUCLEOTIDE SEQUENCE [LARGE SCALE GENOMIC DNA]</scope>
    <source>
        <strain evidence="8">ATCC 27725</strain>
    </source>
</reference>
<dbReference type="SUPFAM" id="SSF46785">
    <property type="entry name" value="Winged helix' DNA-binding domain"/>
    <property type="match status" value="1"/>
</dbReference>
<dbReference type="InterPro" id="IPR023120">
    <property type="entry name" value="WHTH_transcript_rep_HrcA_IDD"/>
</dbReference>
<evidence type="ECO:0000313" key="8">
    <source>
        <dbReference type="Proteomes" id="UP000241238"/>
    </source>
</evidence>
<evidence type="ECO:0000256" key="3">
    <source>
        <dbReference type="ARBA" id="ARBA00023016"/>
    </source>
</evidence>
<dbReference type="PIRSF" id="PIRSF005485">
    <property type="entry name" value="HrcA"/>
    <property type="match status" value="1"/>
</dbReference>
<protein>
    <recommendedName>
        <fullName evidence="5">Heat-inducible transcription repressor HrcA</fullName>
    </recommendedName>
</protein>
<proteinExistence type="inferred from homology"/>
<dbReference type="EMBL" id="CP028103">
    <property type="protein sequence ID" value="AVQ30763.1"/>
    <property type="molecule type" value="Genomic_DNA"/>
</dbReference>